<name>A0ABV5G1F5_9MICC</name>
<reference evidence="1 2" key="1">
    <citation type="submission" date="2024-09" db="EMBL/GenBank/DDBJ databases">
        <authorList>
            <person name="Sun Q."/>
            <person name="Mori K."/>
        </authorList>
    </citation>
    <scope>NUCLEOTIDE SEQUENCE [LARGE SCALE GENOMIC DNA]</scope>
    <source>
        <strain evidence="1 2">CCM 7609</strain>
    </source>
</reference>
<proteinExistence type="predicted"/>
<gene>
    <name evidence="1" type="ORF">ACFFX0_16825</name>
</gene>
<sequence length="61" mass="6415">MGGEGGSQFFVHASHFTVCHTLIQQRRTFSSLHVMTNRSRGLPQGDGMVVGVVPGSAGVTS</sequence>
<evidence type="ECO:0000313" key="1">
    <source>
        <dbReference type="EMBL" id="MFB9072772.1"/>
    </source>
</evidence>
<comment type="caution">
    <text evidence="1">The sequence shown here is derived from an EMBL/GenBank/DDBJ whole genome shotgun (WGS) entry which is preliminary data.</text>
</comment>
<protein>
    <submittedName>
        <fullName evidence="1">Uncharacterized protein</fullName>
    </submittedName>
</protein>
<evidence type="ECO:0000313" key="2">
    <source>
        <dbReference type="Proteomes" id="UP001589575"/>
    </source>
</evidence>
<dbReference type="Proteomes" id="UP001589575">
    <property type="component" value="Unassembled WGS sequence"/>
</dbReference>
<dbReference type="EMBL" id="JBHMFI010000001">
    <property type="protein sequence ID" value="MFB9072772.1"/>
    <property type="molecule type" value="Genomic_DNA"/>
</dbReference>
<accession>A0ABV5G1F5</accession>
<keyword evidence="2" id="KW-1185">Reference proteome</keyword>
<organism evidence="1 2">
    <name type="scientific">Citricoccus parietis</name>
    <dbReference type="NCBI Taxonomy" id="592307"/>
    <lineage>
        <taxon>Bacteria</taxon>
        <taxon>Bacillati</taxon>
        <taxon>Actinomycetota</taxon>
        <taxon>Actinomycetes</taxon>
        <taxon>Micrococcales</taxon>
        <taxon>Micrococcaceae</taxon>
        <taxon>Citricoccus</taxon>
    </lineage>
</organism>